<name>A0AAW1JI55_POPJA</name>
<dbReference type="Proteomes" id="UP001458880">
    <property type="component" value="Unassembled WGS sequence"/>
</dbReference>
<evidence type="ECO:0000313" key="1">
    <source>
        <dbReference type="EMBL" id="KAK9703465.1"/>
    </source>
</evidence>
<reference evidence="1 2" key="1">
    <citation type="journal article" date="2024" name="BMC Genomics">
        <title>De novo assembly and annotation of Popillia japonica's genome with initial clues to its potential as an invasive pest.</title>
        <authorList>
            <person name="Cucini C."/>
            <person name="Boschi S."/>
            <person name="Funari R."/>
            <person name="Cardaioli E."/>
            <person name="Iannotti N."/>
            <person name="Marturano G."/>
            <person name="Paoli F."/>
            <person name="Bruttini M."/>
            <person name="Carapelli A."/>
            <person name="Frati F."/>
            <person name="Nardi F."/>
        </authorList>
    </citation>
    <scope>NUCLEOTIDE SEQUENCE [LARGE SCALE GENOMIC DNA]</scope>
    <source>
        <strain evidence="1">DMR45628</strain>
    </source>
</reference>
<dbReference type="AlphaFoldDB" id="A0AAW1JI55"/>
<sequence>MANFRVITGDDVSSFAFDDITFDANFRVITGDDVSSFDITFDDITFDDITFESGDLLPTGGSMKQLPSDSLIDNSKLRVTLRVYF</sequence>
<accession>A0AAW1JI55</accession>
<keyword evidence="2" id="KW-1185">Reference proteome</keyword>
<dbReference type="EMBL" id="JASPKY010000369">
    <property type="protein sequence ID" value="KAK9703465.1"/>
    <property type="molecule type" value="Genomic_DNA"/>
</dbReference>
<evidence type="ECO:0000313" key="2">
    <source>
        <dbReference type="Proteomes" id="UP001458880"/>
    </source>
</evidence>
<gene>
    <name evidence="1" type="ORF">QE152_g29316</name>
</gene>
<protein>
    <submittedName>
        <fullName evidence="1">Uncharacterized protein</fullName>
    </submittedName>
</protein>
<organism evidence="1 2">
    <name type="scientific">Popillia japonica</name>
    <name type="common">Japanese beetle</name>
    <dbReference type="NCBI Taxonomy" id="7064"/>
    <lineage>
        <taxon>Eukaryota</taxon>
        <taxon>Metazoa</taxon>
        <taxon>Ecdysozoa</taxon>
        <taxon>Arthropoda</taxon>
        <taxon>Hexapoda</taxon>
        <taxon>Insecta</taxon>
        <taxon>Pterygota</taxon>
        <taxon>Neoptera</taxon>
        <taxon>Endopterygota</taxon>
        <taxon>Coleoptera</taxon>
        <taxon>Polyphaga</taxon>
        <taxon>Scarabaeiformia</taxon>
        <taxon>Scarabaeidae</taxon>
        <taxon>Rutelinae</taxon>
        <taxon>Popillia</taxon>
    </lineage>
</organism>
<proteinExistence type="predicted"/>
<comment type="caution">
    <text evidence="1">The sequence shown here is derived from an EMBL/GenBank/DDBJ whole genome shotgun (WGS) entry which is preliminary data.</text>
</comment>